<dbReference type="Proteomes" id="UP000822688">
    <property type="component" value="Chromosome 1"/>
</dbReference>
<comment type="caution">
    <text evidence="2">The sequence shown here is derived from an EMBL/GenBank/DDBJ whole genome shotgun (WGS) entry which is preliminary data.</text>
</comment>
<keyword evidence="1" id="KW-0732">Signal</keyword>
<dbReference type="AlphaFoldDB" id="A0A8T0JBR6"/>
<reference evidence="2" key="1">
    <citation type="submission" date="2020-06" db="EMBL/GenBank/DDBJ databases">
        <title>WGS assembly of Ceratodon purpureus strain R40.</title>
        <authorList>
            <person name="Carey S.B."/>
            <person name="Jenkins J."/>
            <person name="Shu S."/>
            <person name="Lovell J.T."/>
            <person name="Sreedasyam A."/>
            <person name="Maumus F."/>
            <person name="Tiley G.P."/>
            <person name="Fernandez-Pozo N."/>
            <person name="Barry K."/>
            <person name="Chen C."/>
            <person name="Wang M."/>
            <person name="Lipzen A."/>
            <person name="Daum C."/>
            <person name="Saski C.A."/>
            <person name="Payton A.C."/>
            <person name="Mcbreen J.C."/>
            <person name="Conrad R.E."/>
            <person name="Kollar L.M."/>
            <person name="Olsson S."/>
            <person name="Huttunen S."/>
            <person name="Landis J.B."/>
            <person name="Wickett N.J."/>
            <person name="Johnson M.G."/>
            <person name="Rensing S.A."/>
            <person name="Grimwood J."/>
            <person name="Schmutz J."/>
            <person name="Mcdaniel S.F."/>
        </authorList>
    </citation>
    <scope>NUCLEOTIDE SEQUENCE</scope>
    <source>
        <strain evidence="2">R40</strain>
    </source>
</reference>
<keyword evidence="3" id="KW-1185">Reference proteome</keyword>
<dbReference type="EMBL" id="CM026421">
    <property type="protein sequence ID" value="KAG0593237.1"/>
    <property type="molecule type" value="Genomic_DNA"/>
</dbReference>
<evidence type="ECO:0000256" key="1">
    <source>
        <dbReference type="SAM" id="SignalP"/>
    </source>
</evidence>
<evidence type="ECO:0000313" key="2">
    <source>
        <dbReference type="EMBL" id="KAG0593237.1"/>
    </source>
</evidence>
<evidence type="ECO:0000313" key="3">
    <source>
        <dbReference type="Proteomes" id="UP000822688"/>
    </source>
</evidence>
<accession>A0A8T0JBR6</accession>
<feature type="signal peptide" evidence="1">
    <location>
        <begin position="1"/>
        <end position="21"/>
    </location>
</feature>
<feature type="chain" id="PRO_5035894632" evidence="1">
    <location>
        <begin position="22"/>
        <end position="59"/>
    </location>
</feature>
<proteinExistence type="predicted"/>
<organism evidence="2 3">
    <name type="scientific">Ceratodon purpureus</name>
    <name type="common">Fire moss</name>
    <name type="synonym">Dicranum purpureum</name>
    <dbReference type="NCBI Taxonomy" id="3225"/>
    <lineage>
        <taxon>Eukaryota</taxon>
        <taxon>Viridiplantae</taxon>
        <taxon>Streptophyta</taxon>
        <taxon>Embryophyta</taxon>
        <taxon>Bryophyta</taxon>
        <taxon>Bryophytina</taxon>
        <taxon>Bryopsida</taxon>
        <taxon>Dicranidae</taxon>
        <taxon>Pseudoditrichales</taxon>
        <taxon>Ditrichaceae</taxon>
        <taxon>Ceratodon</taxon>
    </lineage>
</organism>
<protein>
    <submittedName>
        <fullName evidence="2">Uncharacterized protein</fullName>
    </submittedName>
</protein>
<name>A0A8T0JBR6_CERPU</name>
<gene>
    <name evidence="2" type="ORF">KC19_1G314400</name>
</gene>
<sequence length="59" mass="6630">MLLIFQLQVLVQIECLDVCNGYGITTLRRLSAVGHGNECCSVKLFGIHSSCCLFEWRNP</sequence>